<comment type="caution">
    <text evidence="3">The sequence shown here is derived from an EMBL/GenBank/DDBJ whole genome shotgun (WGS) entry which is preliminary data.</text>
</comment>
<sequence>MSTPHSIVEYLSQLRAALRGADPALIQDALYDAEEHLRAELADQPGRDEATMLEQVVGSYGAPDEVAEIYRDQEVTIQRALRPPPVPRRRSLIGRFFGVAVDARTYGALFYMVLALATGIFYFTWTVTGLALSAGLSVLIIGLPFIVLFFGSVRVLSLVEGRIVEAMLGVRMPRRPVYPTQGTTLMQRIGRMFSDVHTWTTLCYMWLMLPLGVAYFTLAVTLLGVAVGLIAFPLALLFRHDWLGGLYVDHRVMIDWGFGSHPPGLGDVLAASVVGVLLLFATLHLARGIGRLHGYLAKHMLVPRAAD</sequence>
<feature type="domain" description="Putative sensor" evidence="2">
    <location>
        <begin position="111"/>
        <end position="301"/>
    </location>
</feature>
<dbReference type="Proteomes" id="UP001596018">
    <property type="component" value="Unassembled WGS sequence"/>
</dbReference>
<dbReference type="InterPro" id="IPR025828">
    <property type="entry name" value="Put_sensor_dom"/>
</dbReference>
<keyword evidence="1" id="KW-0472">Membrane</keyword>
<feature type="transmembrane region" description="Helical" evidence="1">
    <location>
        <begin position="105"/>
        <end position="125"/>
    </location>
</feature>
<keyword evidence="1" id="KW-1133">Transmembrane helix</keyword>
<protein>
    <submittedName>
        <fullName evidence="3">Sensor domain-containing protein</fullName>
    </submittedName>
</protein>
<feature type="transmembrane region" description="Helical" evidence="1">
    <location>
        <begin position="268"/>
        <end position="286"/>
    </location>
</feature>
<evidence type="ECO:0000313" key="4">
    <source>
        <dbReference type="Proteomes" id="UP001596018"/>
    </source>
</evidence>
<name>A0ABW0JYS0_9GAMM</name>
<feature type="transmembrane region" description="Helical" evidence="1">
    <location>
        <begin position="213"/>
        <end position="238"/>
    </location>
</feature>
<dbReference type="Pfam" id="PF13796">
    <property type="entry name" value="Sensor"/>
    <property type="match status" value="1"/>
</dbReference>
<evidence type="ECO:0000256" key="1">
    <source>
        <dbReference type="SAM" id="Phobius"/>
    </source>
</evidence>
<gene>
    <name evidence="3" type="ORF">ACFPK0_15375</name>
</gene>
<evidence type="ECO:0000313" key="3">
    <source>
        <dbReference type="EMBL" id="MFC5441394.1"/>
    </source>
</evidence>
<keyword evidence="4" id="KW-1185">Reference proteome</keyword>
<reference evidence="4" key="1">
    <citation type="journal article" date="2019" name="Int. J. Syst. Evol. Microbiol.">
        <title>The Global Catalogue of Microorganisms (GCM) 10K type strain sequencing project: providing services to taxonomists for standard genome sequencing and annotation.</title>
        <authorList>
            <consortium name="The Broad Institute Genomics Platform"/>
            <consortium name="The Broad Institute Genome Sequencing Center for Infectious Disease"/>
            <person name="Wu L."/>
            <person name="Ma J."/>
        </authorList>
    </citation>
    <scope>NUCLEOTIDE SEQUENCE [LARGE SCALE GENOMIC DNA]</scope>
    <source>
        <strain evidence="4">KACC 12822</strain>
    </source>
</reference>
<organism evidence="3 4">
    <name type="scientific">Rhodanobacter ginsenosidimutans</name>
    <dbReference type="NCBI Taxonomy" id="490571"/>
    <lineage>
        <taxon>Bacteria</taxon>
        <taxon>Pseudomonadati</taxon>
        <taxon>Pseudomonadota</taxon>
        <taxon>Gammaproteobacteria</taxon>
        <taxon>Lysobacterales</taxon>
        <taxon>Rhodanobacteraceae</taxon>
        <taxon>Rhodanobacter</taxon>
    </lineage>
</organism>
<evidence type="ECO:0000259" key="2">
    <source>
        <dbReference type="Pfam" id="PF13796"/>
    </source>
</evidence>
<dbReference type="EMBL" id="JBHSMM010000005">
    <property type="protein sequence ID" value="MFC5441394.1"/>
    <property type="molecule type" value="Genomic_DNA"/>
</dbReference>
<accession>A0ABW0JYS0</accession>
<dbReference type="Pfam" id="PF22564">
    <property type="entry name" value="HAAS"/>
    <property type="match status" value="1"/>
</dbReference>
<feature type="transmembrane region" description="Helical" evidence="1">
    <location>
        <begin position="131"/>
        <end position="153"/>
    </location>
</feature>
<proteinExistence type="predicted"/>
<dbReference type="RefSeq" id="WP_056078201.1">
    <property type="nucleotide sequence ID" value="NZ_JALBWS010000011.1"/>
</dbReference>
<keyword evidence="1" id="KW-0812">Transmembrane</keyword>